<dbReference type="InterPro" id="IPR028271">
    <property type="entry name" value="RAMAC"/>
</dbReference>
<proteinExistence type="inferred from homology"/>
<name>A0A1I8N056_MUSDO</name>
<accession>A0A1I8N056</accession>
<gene>
    <name evidence="5" type="primary">101891773</name>
    <name evidence="7" type="synonym">LOC101891773</name>
</gene>
<dbReference type="AlphaFoldDB" id="A0A1I8N056"/>
<comment type="subcellular location">
    <subcellularLocation>
        <location evidence="1">Nucleus</location>
    </subcellularLocation>
</comment>
<protein>
    <submittedName>
        <fullName evidence="7">RNMT-activating mini protein</fullName>
    </submittedName>
</protein>
<evidence type="ECO:0000256" key="4">
    <source>
        <dbReference type="SAM" id="MobiDB-lite"/>
    </source>
</evidence>
<evidence type="ECO:0000313" key="7">
    <source>
        <dbReference type="RefSeq" id="XP_005187547.1"/>
    </source>
</evidence>
<dbReference type="VEuPathDB" id="VectorBase:MDOA010177"/>
<reference evidence="7" key="2">
    <citation type="submission" date="2025-04" db="UniProtKB">
        <authorList>
            <consortium name="RefSeq"/>
        </authorList>
    </citation>
    <scope>IDENTIFICATION</scope>
    <source>
        <strain evidence="7">Aabys</strain>
    </source>
</reference>
<keyword evidence="2" id="KW-0539">Nucleus</keyword>
<reference evidence="5" key="1">
    <citation type="submission" date="2020-05" db="UniProtKB">
        <authorList>
            <consortium name="EnsemblMetazoa"/>
        </authorList>
    </citation>
    <scope>IDENTIFICATION</scope>
    <source>
        <strain evidence="5">Aabys</strain>
    </source>
</reference>
<evidence type="ECO:0000256" key="2">
    <source>
        <dbReference type="ARBA" id="ARBA00023242"/>
    </source>
</evidence>
<evidence type="ECO:0000256" key="1">
    <source>
        <dbReference type="ARBA" id="ARBA00004123"/>
    </source>
</evidence>
<dbReference type="GeneID" id="101891773"/>
<dbReference type="PANTHER" id="PTHR48168:SF1">
    <property type="entry name" value="RNA GUANINE-N7 METHYLTRANSFERASE ACTIVATING SUBUNIT-RELATED"/>
    <property type="match status" value="1"/>
</dbReference>
<feature type="region of interest" description="Disordered" evidence="4">
    <location>
        <begin position="39"/>
        <end position="147"/>
    </location>
</feature>
<organism evidence="5">
    <name type="scientific">Musca domestica</name>
    <name type="common">House fly</name>
    <dbReference type="NCBI Taxonomy" id="7370"/>
    <lineage>
        <taxon>Eukaryota</taxon>
        <taxon>Metazoa</taxon>
        <taxon>Ecdysozoa</taxon>
        <taxon>Arthropoda</taxon>
        <taxon>Hexapoda</taxon>
        <taxon>Insecta</taxon>
        <taxon>Pterygota</taxon>
        <taxon>Neoptera</taxon>
        <taxon>Endopterygota</taxon>
        <taxon>Diptera</taxon>
        <taxon>Brachycera</taxon>
        <taxon>Muscomorpha</taxon>
        <taxon>Muscoidea</taxon>
        <taxon>Muscidae</taxon>
        <taxon>Musca</taxon>
    </lineage>
</organism>
<dbReference type="GO" id="GO:0106005">
    <property type="term" value="P:RNA 5'-cap (guanine-N7)-methylation"/>
    <property type="evidence" value="ECO:0007669"/>
    <property type="project" value="InterPro"/>
</dbReference>
<dbReference type="GO" id="GO:0003723">
    <property type="term" value="F:RNA binding"/>
    <property type="evidence" value="ECO:0007669"/>
    <property type="project" value="InterPro"/>
</dbReference>
<comment type="similarity">
    <text evidence="3">Belongs to the RAM family.</text>
</comment>
<dbReference type="OrthoDB" id="5875297at2759"/>
<evidence type="ECO:0000313" key="5">
    <source>
        <dbReference type="EnsemblMetazoa" id="MDOA010177-PA"/>
    </source>
</evidence>
<sequence>MVDPNRKINRLTDSDLEFLEECEREFGLRYSEEDAEFMEHCSKPLPDPPIVENWSSGGDGGRNHNQHRGGNRNQRGWRGGPGGGGGGNNRNYRHRRGGRGGGNRFQNGYESRGSSQHNYRRERDPYPTQPPMNVRRDYGNFVAASKD</sequence>
<dbReference type="eggNOG" id="ENOG502T7ZG">
    <property type="taxonomic scope" value="Eukaryota"/>
</dbReference>
<dbReference type="STRING" id="7370.A0A1I8N056"/>
<evidence type="ECO:0000313" key="6">
    <source>
        <dbReference type="Proteomes" id="UP001652621"/>
    </source>
</evidence>
<dbReference type="RefSeq" id="XP_005187547.1">
    <property type="nucleotide sequence ID" value="XM_005187490.3"/>
</dbReference>
<evidence type="ECO:0000256" key="3">
    <source>
        <dbReference type="ARBA" id="ARBA00034716"/>
    </source>
</evidence>
<keyword evidence="6" id="KW-1185">Reference proteome</keyword>
<dbReference type="Proteomes" id="UP001652621">
    <property type="component" value="Unplaced"/>
</dbReference>
<dbReference type="VEuPathDB" id="VectorBase:MDOMA2_001776"/>
<dbReference type="GO" id="GO:0031533">
    <property type="term" value="C:mRNA capping enzyme complex"/>
    <property type="evidence" value="ECO:0007669"/>
    <property type="project" value="InterPro"/>
</dbReference>
<feature type="compositionally biased region" description="Gly residues" evidence="4">
    <location>
        <begin position="77"/>
        <end position="88"/>
    </location>
</feature>
<dbReference type="Pfam" id="PF15320">
    <property type="entry name" value="RAM"/>
    <property type="match status" value="1"/>
</dbReference>
<dbReference type="EnsemblMetazoa" id="MDOA010177-RA">
    <property type="protein sequence ID" value="MDOA010177-PA"/>
    <property type="gene ID" value="MDOA010177"/>
</dbReference>
<dbReference type="PANTHER" id="PTHR48168">
    <property type="entry name" value="RNA GUANINE-7 METHYLTRANSFERASE-ACTIVATING SUBUNIT-LIKE (PSEUDOGENE)-RELATED"/>
    <property type="match status" value="1"/>
</dbReference>
<dbReference type="KEGG" id="mde:101891773"/>